<evidence type="ECO:0000259" key="1">
    <source>
        <dbReference type="Pfam" id="PF17855"/>
    </source>
</evidence>
<comment type="caution">
    <text evidence="3">The sequence shown here is derived from an EMBL/GenBank/DDBJ whole genome shotgun (WGS) entry which is preliminary data.</text>
</comment>
<name>A0A8J2KYV4_9HEXA</name>
<evidence type="ECO:0000259" key="2">
    <source>
        <dbReference type="Pfam" id="PF21933"/>
    </source>
</evidence>
<evidence type="ECO:0000313" key="4">
    <source>
        <dbReference type="Proteomes" id="UP000708208"/>
    </source>
</evidence>
<dbReference type="EMBL" id="CAJVCH010525947">
    <property type="protein sequence ID" value="CAG7822288.1"/>
    <property type="molecule type" value="Genomic_DNA"/>
</dbReference>
<dbReference type="PANTHER" id="PTHR11630">
    <property type="entry name" value="DNA REPLICATION LICENSING FACTOR MCM FAMILY MEMBER"/>
    <property type="match status" value="1"/>
</dbReference>
<dbReference type="GO" id="GO:0043138">
    <property type="term" value="F:3'-5' DNA helicase activity"/>
    <property type="evidence" value="ECO:0007669"/>
    <property type="project" value="TreeGrafter"/>
</dbReference>
<proteinExistence type="predicted"/>
<reference evidence="3" key="1">
    <citation type="submission" date="2021-06" db="EMBL/GenBank/DDBJ databases">
        <authorList>
            <person name="Hodson N. C."/>
            <person name="Mongue J. A."/>
            <person name="Jaron S. K."/>
        </authorList>
    </citation>
    <scope>NUCLEOTIDE SEQUENCE</scope>
</reference>
<feature type="domain" description="MCM5 C-terminal" evidence="2">
    <location>
        <begin position="98"/>
        <end position="156"/>
    </location>
</feature>
<accession>A0A8J2KYV4</accession>
<dbReference type="GO" id="GO:0005634">
    <property type="term" value="C:nucleus"/>
    <property type="evidence" value="ECO:0007669"/>
    <property type="project" value="TreeGrafter"/>
</dbReference>
<organism evidence="3 4">
    <name type="scientific">Allacma fusca</name>
    <dbReference type="NCBI Taxonomy" id="39272"/>
    <lineage>
        <taxon>Eukaryota</taxon>
        <taxon>Metazoa</taxon>
        <taxon>Ecdysozoa</taxon>
        <taxon>Arthropoda</taxon>
        <taxon>Hexapoda</taxon>
        <taxon>Collembola</taxon>
        <taxon>Symphypleona</taxon>
        <taxon>Sminthuridae</taxon>
        <taxon>Allacma</taxon>
    </lineage>
</organism>
<keyword evidence="4" id="KW-1185">Reference proteome</keyword>
<feature type="domain" description="MCM AAA-lid" evidence="1">
    <location>
        <begin position="2"/>
        <end position="71"/>
    </location>
</feature>
<dbReference type="InterPro" id="IPR054125">
    <property type="entry name" value="MCM5_C"/>
</dbReference>
<dbReference type="GO" id="GO:0000727">
    <property type="term" value="P:double-strand break repair via break-induced replication"/>
    <property type="evidence" value="ECO:0007669"/>
    <property type="project" value="TreeGrafter"/>
</dbReference>
<gene>
    <name evidence="3" type="ORF">AFUS01_LOCUS32570</name>
</gene>
<feature type="non-terminal residue" evidence="3">
    <location>
        <position position="1"/>
    </location>
</feature>
<dbReference type="GO" id="GO:0042555">
    <property type="term" value="C:MCM complex"/>
    <property type="evidence" value="ECO:0007669"/>
    <property type="project" value="TreeGrafter"/>
</dbReference>
<dbReference type="Pfam" id="PF17855">
    <property type="entry name" value="MCM_lid"/>
    <property type="match status" value="1"/>
</dbReference>
<dbReference type="PANTHER" id="PTHR11630:SF42">
    <property type="entry name" value="DNA REPLICATION LICENSING FACTOR MCM5"/>
    <property type="match status" value="1"/>
</dbReference>
<evidence type="ECO:0000313" key="3">
    <source>
        <dbReference type="EMBL" id="CAG7822288.1"/>
    </source>
</evidence>
<dbReference type="InterPro" id="IPR031327">
    <property type="entry name" value="MCM"/>
</dbReference>
<dbReference type="Pfam" id="PF21933">
    <property type="entry name" value="MCM5_C"/>
    <property type="match status" value="1"/>
</dbReference>
<evidence type="ECO:0008006" key="5">
    <source>
        <dbReference type="Google" id="ProtNLM"/>
    </source>
</evidence>
<dbReference type="AlphaFoldDB" id="A0A8J2KYV4"/>
<sequence>AAAEKLKNQYVLMRSGNREHEIEVDKRNPIPITIRQLEAVVRIAESLAKMQLKPFASEVHIEEALRLFQVSTLEAAHSGNLAGIEGFTTKDDQELINRIETQMKRRFAIGSQVSEHTIIQDFLRQKYPEPAILKVIQTMIRRGELQHRLQRKMLYRLK</sequence>
<dbReference type="Proteomes" id="UP000708208">
    <property type="component" value="Unassembled WGS sequence"/>
</dbReference>
<dbReference type="GO" id="GO:0017116">
    <property type="term" value="F:single-stranded DNA helicase activity"/>
    <property type="evidence" value="ECO:0007669"/>
    <property type="project" value="TreeGrafter"/>
</dbReference>
<protein>
    <recommendedName>
        <fullName evidence="5">DNA replication licensing factor MCM5</fullName>
    </recommendedName>
</protein>
<dbReference type="GO" id="GO:0005524">
    <property type="term" value="F:ATP binding"/>
    <property type="evidence" value="ECO:0007669"/>
    <property type="project" value="InterPro"/>
</dbReference>
<dbReference type="InterPro" id="IPR041562">
    <property type="entry name" value="MCM_lid"/>
</dbReference>
<dbReference type="OrthoDB" id="10036721at2759"/>
<dbReference type="GO" id="GO:0003697">
    <property type="term" value="F:single-stranded DNA binding"/>
    <property type="evidence" value="ECO:0007669"/>
    <property type="project" value="TreeGrafter"/>
</dbReference>
<dbReference type="GO" id="GO:0006270">
    <property type="term" value="P:DNA replication initiation"/>
    <property type="evidence" value="ECO:0007669"/>
    <property type="project" value="TreeGrafter"/>
</dbReference>